<dbReference type="EMBL" id="BRXW01000270">
    <property type="protein sequence ID" value="GMI16926.1"/>
    <property type="molecule type" value="Genomic_DNA"/>
</dbReference>
<comment type="caution">
    <text evidence="1">The sequence shown here is derived from an EMBL/GenBank/DDBJ whole genome shotgun (WGS) entry which is preliminary data.</text>
</comment>
<evidence type="ECO:0000313" key="2">
    <source>
        <dbReference type="Proteomes" id="UP001165122"/>
    </source>
</evidence>
<gene>
    <name evidence="1" type="ORF">TrLO_g7088</name>
</gene>
<proteinExistence type="predicted"/>
<evidence type="ECO:0000313" key="1">
    <source>
        <dbReference type="EMBL" id="GMI16926.1"/>
    </source>
</evidence>
<sequence>MAMSPGWKKGGLCNRWEHGSAVYAGNVGEPAVFLLDVESSCHRLESVDNRKPGHHYDVPALRWRGDQDVAKPNFLRSGPQAVKTRDFARSMLPEKPTGERWDAAMAFVQKRIQSWAEYEVEELPHFDIKWELQLGLLRLFASHLFFGECLEISFVENNIYPAPQLEFWYPYFPNWLNPAYHKMKKSKESIWDFMRECTRAGEIKAAYEAAGLAETEAFEAMLCMLTFNASGGGNCGLNLLYYLPHFTGKEQMKDEDELLTSFCYELLRNNGPPAMLKMGFKDSPENEDYYSVVNTSKGESFAIKNGTTCYFNSAVLGRDETRWENPHTFRADRFCPMPNANQSKRDTTTGSEPLPVLALGCPLGRGADEEYLKNAHCCVFIDLIVPFLKGVTLTLLDFEYRLDYQSEAVVSKLVKTKKEEVPQLSGSARKSKCPFAFDISAENMNQGANATEDCAPPV</sequence>
<dbReference type="AlphaFoldDB" id="A0A9W7KZM9"/>
<organism evidence="1 2">
    <name type="scientific">Triparma laevis f. longispina</name>
    <dbReference type="NCBI Taxonomy" id="1714387"/>
    <lineage>
        <taxon>Eukaryota</taxon>
        <taxon>Sar</taxon>
        <taxon>Stramenopiles</taxon>
        <taxon>Ochrophyta</taxon>
        <taxon>Bolidophyceae</taxon>
        <taxon>Parmales</taxon>
        <taxon>Triparmaceae</taxon>
        <taxon>Triparma</taxon>
    </lineage>
</organism>
<dbReference type="OrthoDB" id="1055148at2759"/>
<dbReference type="GO" id="GO:0005506">
    <property type="term" value="F:iron ion binding"/>
    <property type="evidence" value="ECO:0007669"/>
    <property type="project" value="InterPro"/>
</dbReference>
<keyword evidence="2" id="KW-1185">Reference proteome</keyword>
<protein>
    <submittedName>
        <fullName evidence="1">Uncharacterized protein</fullName>
    </submittedName>
</protein>
<reference evidence="2" key="1">
    <citation type="journal article" date="2023" name="Commun. Biol.">
        <title>Genome analysis of Parmales, the sister group of diatoms, reveals the evolutionary specialization of diatoms from phago-mixotrophs to photoautotrophs.</title>
        <authorList>
            <person name="Ban H."/>
            <person name="Sato S."/>
            <person name="Yoshikawa S."/>
            <person name="Yamada K."/>
            <person name="Nakamura Y."/>
            <person name="Ichinomiya M."/>
            <person name="Sato N."/>
            <person name="Blanc-Mathieu R."/>
            <person name="Endo H."/>
            <person name="Kuwata A."/>
            <person name="Ogata H."/>
        </authorList>
    </citation>
    <scope>NUCLEOTIDE SEQUENCE [LARGE SCALE GENOMIC DNA]</scope>
    <source>
        <strain evidence="2">NIES 3700</strain>
    </source>
</reference>
<dbReference type="InterPro" id="IPR036396">
    <property type="entry name" value="Cyt_P450_sf"/>
</dbReference>
<dbReference type="GO" id="GO:0020037">
    <property type="term" value="F:heme binding"/>
    <property type="evidence" value="ECO:0007669"/>
    <property type="project" value="InterPro"/>
</dbReference>
<dbReference type="Proteomes" id="UP001165122">
    <property type="component" value="Unassembled WGS sequence"/>
</dbReference>
<dbReference type="Gene3D" id="1.10.630.10">
    <property type="entry name" value="Cytochrome P450"/>
    <property type="match status" value="1"/>
</dbReference>
<dbReference type="SUPFAM" id="SSF48264">
    <property type="entry name" value="Cytochrome P450"/>
    <property type="match status" value="1"/>
</dbReference>
<dbReference type="GO" id="GO:0016705">
    <property type="term" value="F:oxidoreductase activity, acting on paired donors, with incorporation or reduction of molecular oxygen"/>
    <property type="evidence" value="ECO:0007669"/>
    <property type="project" value="InterPro"/>
</dbReference>
<name>A0A9W7KZM9_9STRA</name>
<dbReference type="GO" id="GO:0004497">
    <property type="term" value="F:monooxygenase activity"/>
    <property type="evidence" value="ECO:0007669"/>
    <property type="project" value="InterPro"/>
</dbReference>
<accession>A0A9W7KZM9</accession>